<feature type="compositionally biased region" description="Polar residues" evidence="1">
    <location>
        <begin position="750"/>
        <end position="762"/>
    </location>
</feature>
<dbReference type="CDD" id="cd01650">
    <property type="entry name" value="RT_nLTR_like"/>
    <property type="match status" value="1"/>
</dbReference>
<dbReference type="InterPro" id="IPR000477">
    <property type="entry name" value="RT_dom"/>
</dbReference>
<name>A0A2U1MYW0_ARTAN</name>
<feature type="compositionally biased region" description="Basic and acidic residues" evidence="1">
    <location>
        <begin position="736"/>
        <end position="749"/>
    </location>
</feature>
<feature type="region of interest" description="Disordered" evidence="1">
    <location>
        <begin position="720"/>
        <end position="765"/>
    </location>
</feature>
<dbReference type="GO" id="GO:0003824">
    <property type="term" value="F:catalytic activity"/>
    <property type="evidence" value="ECO:0007669"/>
    <property type="project" value="InterPro"/>
</dbReference>
<dbReference type="EMBL" id="PKPP01004026">
    <property type="protein sequence ID" value="PWA66445.1"/>
    <property type="molecule type" value="Genomic_DNA"/>
</dbReference>
<dbReference type="InterPro" id="IPR043502">
    <property type="entry name" value="DNA/RNA_pol_sf"/>
</dbReference>
<comment type="caution">
    <text evidence="3">The sequence shown here is derived from an EMBL/GenBank/DDBJ whole genome shotgun (WGS) entry which is preliminary data.</text>
</comment>
<dbReference type="InterPro" id="IPR005135">
    <property type="entry name" value="Endo/exonuclease/phosphatase"/>
</dbReference>
<dbReference type="AlphaFoldDB" id="A0A2U1MYW0"/>
<organism evidence="3 4">
    <name type="scientific">Artemisia annua</name>
    <name type="common">Sweet wormwood</name>
    <dbReference type="NCBI Taxonomy" id="35608"/>
    <lineage>
        <taxon>Eukaryota</taxon>
        <taxon>Viridiplantae</taxon>
        <taxon>Streptophyta</taxon>
        <taxon>Embryophyta</taxon>
        <taxon>Tracheophyta</taxon>
        <taxon>Spermatophyta</taxon>
        <taxon>Magnoliopsida</taxon>
        <taxon>eudicotyledons</taxon>
        <taxon>Gunneridae</taxon>
        <taxon>Pentapetalae</taxon>
        <taxon>asterids</taxon>
        <taxon>campanulids</taxon>
        <taxon>Asterales</taxon>
        <taxon>Asteraceae</taxon>
        <taxon>Asteroideae</taxon>
        <taxon>Anthemideae</taxon>
        <taxon>Artemisiinae</taxon>
        <taxon>Artemisia</taxon>
    </lineage>
</organism>
<feature type="region of interest" description="Disordered" evidence="1">
    <location>
        <begin position="947"/>
        <end position="969"/>
    </location>
</feature>
<evidence type="ECO:0000259" key="2">
    <source>
        <dbReference type="PROSITE" id="PS50878"/>
    </source>
</evidence>
<feature type="region of interest" description="Disordered" evidence="1">
    <location>
        <begin position="910"/>
        <end position="933"/>
    </location>
</feature>
<feature type="compositionally biased region" description="Basic and acidic residues" evidence="1">
    <location>
        <begin position="950"/>
        <end position="959"/>
    </location>
</feature>
<dbReference type="Gene3D" id="3.60.10.10">
    <property type="entry name" value="Endonuclease/exonuclease/phosphatase"/>
    <property type="match status" value="1"/>
</dbReference>
<dbReference type="PANTHER" id="PTHR36373">
    <property type="entry name" value="EXPRESSED PROTEIN"/>
    <property type="match status" value="1"/>
</dbReference>
<feature type="compositionally biased region" description="Polar residues" evidence="1">
    <location>
        <begin position="960"/>
        <end position="969"/>
    </location>
</feature>
<dbReference type="Pfam" id="PF03372">
    <property type="entry name" value="Exo_endo_phos"/>
    <property type="match status" value="1"/>
</dbReference>
<sequence length="992" mass="113499">MPIGSLVKWEGRWVRRWAEQEAVDYNLLVVNPTRRAGGLMLLWKKEMDIWVSRYSKHFIDFEVKEEGVSKWRGTGIYGWPSAGDKHLTWRLLRTIKSFSSLPWLCFGDFNEILFSYEKKGGRLGNLAEMSAFRETCEWCSLNDIGAAGVKFTWDNRRQGEANVSKRLDRFLASSSWMEMFPLHSARNLARVASDHGPIFMNLNLNKSSYCKAKKFKFEAMWLRDEGLINVVSQAWNEGLAKGLGGDPVALLTDCGDKLLTWNWSKFGHVQRELKQKTARLEKLQIGQHARDTSADESQLQGEIKELLIREEILWRQRSRVQWLKEGDRNTRFFHFKASNRQRRNKISRLRDEAGNWVASDEGMGNLVSNYFETLFTSSQPSECDDVARNLDVQISNEEATALEKPISSEEVYGALMQMAPLKAPGPDGMSAVFYQKFWSVVGPTVVSVVSAFFQTGNMPRNLNHTIITLIPKTSHPESLKDIRPISLCNVLYKIISKVLVNRLKPILPRLVHETQSAFVPERMITDNAIIAFEVFHWLKNKRNGIKGSLAVKLDMSKAYDRVEWSFISSILRRMRFPPHFVRLIMACISTVSFSFNVNGKVQGHVTPTRGLRQGDPISPYLFILCAEALSRLIRKGLEIKALHGIKDSKFEKDVLYEDINAPQWIDFSQDVPPVDDEAWFCRPDCNHPKTVEDFYRQRTPDSSKLQRSATVSEIPKYGDRNWRDAPLKKRGFPLNKDTKNSKRVDDSENHNPNFSTPPNQKAKSIKEMIKPSSEKNQNSLEDVLLQKEETPRLLKSTLSARNLFAGRDILGQVTEFCNELKRLATRAKDNEVKDVAKKQETGVLQESKNERMPLLEVKKEKYEEIEKQSNVTEKLIKKTLNCDPENTPTALNMKNIRSKDEKRVLQIRTNPPSPQCFSANNGTTKATPPPKPFRLRPQERVAFQEIEGSSSKEAKKEVKVNTTSQTASPLITQNESKGLDVFWLFKPCTLSS</sequence>
<dbReference type="Pfam" id="PF00078">
    <property type="entry name" value="RVT_1"/>
    <property type="match status" value="1"/>
</dbReference>
<feature type="domain" description="Reverse transcriptase" evidence="2">
    <location>
        <begin position="451"/>
        <end position="734"/>
    </location>
</feature>
<dbReference type="InterPro" id="IPR036691">
    <property type="entry name" value="Endo/exonu/phosph_ase_sf"/>
</dbReference>
<dbReference type="PROSITE" id="PS50878">
    <property type="entry name" value="RT_POL"/>
    <property type="match status" value="1"/>
</dbReference>
<evidence type="ECO:0000313" key="4">
    <source>
        <dbReference type="Proteomes" id="UP000245207"/>
    </source>
</evidence>
<feature type="compositionally biased region" description="Polar residues" evidence="1">
    <location>
        <begin position="910"/>
        <end position="926"/>
    </location>
</feature>
<accession>A0A2U1MYW0</accession>
<proteinExistence type="predicted"/>
<dbReference type="STRING" id="35608.A0A2U1MYW0"/>
<dbReference type="OrthoDB" id="1924112at2759"/>
<dbReference type="PANTHER" id="PTHR36373:SF1">
    <property type="entry name" value="EXPRESSED PROTEIN"/>
    <property type="match status" value="1"/>
</dbReference>
<reference evidence="3 4" key="1">
    <citation type="journal article" date="2018" name="Mol. Plant">
        <title>The genome of Artemisia annua provides insight into the evolution of Asteraceae family and artemisinin biosynthesis.</title>
        <authorList>
            <person name="Shen Q."/>
            <person name="Zhang L."/>
            <person name="Liao Z."/>
            <person name="Wang S."/>
            <person name="Yan T."/>
            <person name="Shi P."/>
            <person name="Liu M."/>
            <person name="Fu X."/>
            <person name="Pan Q."/>
            <person name="Wang Y."/>
            <person name="Lv Z."/>
            <person name="Lu X."/>
            <person name="Zhang F."/>
            <person name="Jiang W."/>
            <person name="Ma Y."/>
            <person name="Chen M."/>
            <person name="Hao X."/>
            <person name="Li L."/>
            <person name="Tang Y."/>
            <person name="Lv G."/>
            <person name="Zhou Y."/>
            <person name="Sun X."/>
            <person name="Brodelius P.E."/>
            <person name="Rose J.K.C."/>
            <person name="Tang K."/>
        </authorList>
    </citation>
    <scope>NUCLEOTIDE SEQUENCE [LARGE SCALE GENOMIC DNA]</scope>
    <source>
        <strain evidence="4">cv. Huhao1</strain>
        <tissue evidence="3">Leaf</tissue>
    </source>
</reference>
<gene>
    <name evidence="3" type="ORF">CTI12_AA323780</name>
</gene>
<protein>
    <recommendedName>
        <fullName evidence="2">Reverse transcriptase domain-containing protein</fullName>
    </recommendedName>
</protein>
<evidence type="ECO:0000313" key="3">
    <source>
        <dbReference type="EMBL" id="PWA66445.1"/>
    </source>
</evidence>
<keyword evidence="4" id="KW-1185">Reference proteome</keyword>
<dbReference type="Proteomes" id="UP000245207">
    <property type="component" value="Unassembled WGS sequence"/>
</dbReference>
<dbReference type="SUPFAM" id="SSF56219">
    <property type="entry name" value="DNase I-like"/>
    <property type="match status" value="1"/>
</dbReference>
<dbReference type="SUPFAM" id="SSF56672">
    <property type="entry name" value="DNA/RNA polymerases"/>
    <property type="match status" value="1"/>
</dbReference>
<evidence type="ECO:0000256" key="1">
    <source>
        <dbReference type="SAM" id="MobiDB-lite"/>
    </source>
</evidence>